<dbReference type="EMBL" id="JAAVJS010000008">
    <property type="protein sequence ID" value="NJX15321.1"/>
    <property type="molecule type" value="Genomic_DNA"/>
</dbReference>
<proteinExistence type="predicted"/>
<reference evidence="2 3" key="1">
    <citation type="submission" date="2020-03" db="EMBL/GenBank/DDBJ databases">
        <title>Tamlana sp. nov, isolated from XXX.</title>
        <authorList>
            <person name="Cao W.R."/>
        </authorList>
    </citation>
    <scope>NUCLEOTIDE SEQUENCE [LARGE SCALE GENOMIC DNA]</scope>
    <source>
        <strain evidence="2 3">HST1-43</strain>
    </source>
</reference>
<feature type="transmembrane region" description="Helical" evidence="1">
    <location>
        <begin position="182"/>
        <end position="202"/>
    </location>
</feature>
<dbReference type="RefSeq" id="WP_167917565.1">
    <property type="nucleotide sequence ID" value="NZ_JAAVJS010000008.1"/>
</dbReference>
<organism evidence="2 3">
    <name type="scientific">Tamlana crocina</name>
    <dbReference type="NCBI Taxonomy" id="393006"/>
    <lineage>
        <taxon>Bacteria</taxon>
        <taxon>Pseudomonadati</taxon>
        <taxon>Bacteroidota</taxon>
        <taxon>Flavobacteriia</taxon>
        <taxon>Flavobacteriales</taxon>
        <taxon>Flavobacteriaceae</taxon>
        <taxon>Tamlana</taxon>
    </lineage>
</organism>
<feature type="transmembrane region" description="Helical" evidence="1">
    <location>
        <begin position="69"/>
        <end position="86"/>
    </location>
</feature>
<keyword evidence="1" id="KW-0812">Transmembrane</keyword>
<evidence type="ECO:0000313" key="3">
    <source>
        <dbReference type="Proteomes" id="UP000760545"/>
    </source>
</evidence>
<gene>
    <name evidence="2" type="ORF">HC176_07445</name>
</gene>
<sequence length="236" mass="27295">MGAFKDLVKEELLELFSQKKLASLMFFGIVFLDALGAISPEYLNRKITIFIPFPLLTVIYLINTRKVNAWFVLTLVLNFLGIYYFNNPYERYNSTGLIFHSVAYLVYCYILFRPFKNFSLKKVLSVLGPLTLLVLVPLAFYYDGIKQTVVFNATILYVCLTALYILSAVLVYVSRKTETHRFLLFSAISILLSSYFQGYNLFMEKNDLFNFFAVICFNLAHYLLCCYLVRQSKGVS</sequence>
<accession>A0ABX1DDN8</accession>
<evidence type="ECO:0000256" key="1">
    <source>
        <dbReference type="SAM" id="Phobius"/>
    </source>
</evidence>
<keyword evidence="1" id="KW-0472">Membrane</keyword>
<feature type="transmembrane region" description="Helical" evidence="1">
    <location>
        <begin position="21"/>
        <end position="39"/>
    </location>
</feature>
<feature type="transmembrane region" description="Helical" evidence="1">
    <location>
        <begin position="154"/>
        <end position="173"/>
    </location>
</feature>
<feature type="transmembrane region" description="Helical" evidence="1">
    <location>
        <begin position="92"/>
        <end position="112"/>
    </location>
</feature>
<evidence type="ECO:0008006" key="4">
    <source>
        <dbReference type="Google" id="ProtNLM"/>
    </source>
</evidence>
<protein>
    <recommendedName>
        <fullName evidence="4">YhhN-like protein</fullName>
    </recommendedName>
</protein>
<keyword evidence="3" id="KW-1185">Reference proteome</keyword>
<name>A0ABX1DDN8_9FLAO</name>
<keyword evidence="1" id="KW-1133">Transmembrane helix</keyword>
<feature type="transmembrane region" description="Helical" evidence="1">
    <location>
        <begin position="208"/>
        <end position="229"/>
    </location>
</feature>
<feature type="transmembrane region" description="Helical" evidence="1">
    <location>
        <begin position="124"/>
        <end position="142"/>
    </location>
</feature>
<comment type="caution">
    <text evidence="2">The sequence shown here is derived from an EMBL/GenBank/DDBJ whole genome shotgun (WGS) entry which is preliminary data.</text>
</comment>
<feature type="transmembrane region" description="Helical" evidence="1">
    <location>
        <begin position="45"/>
        <end position="62"/>
    </location>
</feature>
<dbReference type="Proteomes" id="UP000760545">
    <property type="component" value="Unassembled WGS sequence"/>
</dbReference>
<evidence type="ECO:0000313" key="2">
    <source>
        <dbReference type="EMBL" id="NJX15321.1"/>
    </source>
</evidence>